<accession>A0A3B0TEN6</accession>
<reference evidence="1" key="1">
    <citation type="submission" date="2018-06" db="EMBL/GenBank/DDBJ databases">
        <authorList>
            <person name="Zhirakovskaya E."/>
        </authorList>
    </citation>
    <scope>NUCLEOTIDE SEQUENCE</scope>
</reference>
<dbReference type="Gene3D" id="3.20.20.140">
    <property type="entry name" value="Metal-dependent hydrolases"/>
    <property type="match status" value="1"/>
</dbReference>
<dbReference type="AlphaFoldDB" id="A0A3B0TEN6"/>
<name>A0A3B0TEN6_9ZZZZ</name>
<dbReference type="SUPFAM" id="SSF89550">
    <property type="entry name" value="PHP domain-like"/>
    <property type="match status" value="1"/>
</dbReference>
<dbReference type="EMBL" id="UOEQ01000005">
    <property type="protein sequence ID" value="VAW12932.1"/>
    <property type="molecule type" value="Genomic_DNA"/>
</dbReference>
<protein>
    <submittedName>
        <fullName evidence="1">Uncharacterized protein</fullName>
    </submittedName>
</protein>
<proteinExistence type="predicted"/>
<evidence type="ECO:0000313" key="1">
    <source>
        <dbReference type="EMBL" id="VAW12932.1"/>
    </source>
</evidence>
<organism evidence="1">
    <name type="scientific">hydrothermal vent metagenome</name>
    <dbReference type="NCBI Taxonomy" id="652676"/>
    <lineage>
        <taxon>unclassified sequences</taxon>
        <taxon>metagenomes</taxon>
        <taxon>ecological metagenomes</taxon>
    </lineage>
</organism>
<sequence length="247" mass="27376">MNKFGYPITDTTDIRTNNFTTLIGAELHQGKLSNGETWHVLAVGLPVDFAQPDAGETCQQITDRAAAAGAFIGIVHPSWYSLTVEDARQVRAAHAIEIYNHGAEIVIGRGRDTAFLDLMLGDGRRLNGFATDDAHHVSHDAFGGWIHVLAEALEPEAILKSLKAGRYYSSQGPEIRNIQFDGDEVIINCSPVDFIVLHGRGHRTVQVRGSGLIDARFPIKNFEDDFFRVTIRDKFGQHAWSNPIWLD</sequence>
<gene>
    <name evidence="1" type="ORF">MNBD_ALPHA11-176</name>
</gene>
<dbReference type="InterPro" id="IPR016195">
    <property type="entry name" value="Pol/histidinol_Pase-like"/>
</dbReference>